<proteinExistence type="predicted"/>
<evidence type="ECO:0000313" key="2">
    <source>
        <dbReference type="Proteomes" id="UP001597227"/>
    </source>
</evidence>
<accession>A0ABW4MKI2</accession>
<gene>
    <name evidence="1" type="ORF">ACFSFW_04765</name>
</gene>
<dbReference type="EMBL" id="JBHUEK010000007">
    <property type="protein sequence ID" value="MFD1777971.1"/>
    <property type="molecule type" value="Genomic_DNA"/>
</dbReference>
<reference evidence="2" key="1">
    <citation type="journal article" date="2019" name="Int. J. Syst. Evol. Microbiol.">
        <title>The Global Catalogue of Microorganisms (GCM) 10K type strain sequencing project: providing services to taxonomists for standard genome sequencing and annotation.</title>
        <authorList>
            <consortium name="The Broad Institute Genomics Platform"/>
            <consortium name="The Broad Institute Genome Sequencing Center for Infectious Disease"/>
            <person name="Wu L."/>
            <person name="Ma J."/>
        </authorList>
    </citation>
    <scope>NUCLEOTIDE SEQUENCE [LARGE SCALE GENOMIC DNA]</scope>
    <source>
        <strain evidence="2">CCUG 15531</strain>
    </source>
</reference>
<protein>
    <submittedName>
        <fullName evidence="1">Uncharacterized protein</fullName>
    </submittedName>
</protein>
<evidence type="ECO:0000313" key="1">
    <source>
        <dbReference type="EMBL" id="MFD1777971.1"/>
    </source>
</evidence>
<name>A0ABW4MKI2_9BACI</name>
<organism evidence="1 2">
    <name type="scientific">Fredinandcohnia salidurans</name>
    <dbReference type="NCBI Taxonomy" id="2595041"/>
    <lineage>
        <taxon>Bacteria</taxon>
        <taxon>Bacillati</taxon>
        <taxon>Bacillota</taxon>
        <taxon>Bacilli</taxon>
        <taxon>Bacillales</taxon>
        <taxon>Bacillaceae</taxon>
        <taxon>Fredinandcohnia</taxon>
    </lineage>
</organism>
<dbReference type="Proteomes" id="UP001597227">
    <property type="component" value="Unassembled WGS sequence"/>
</dbReference>
<dbReference type="SUPFAM" id="SSF52980">
    <property type="entry name" value="Restriction endonuclease-like"/>
    <property type="match status" value="1"/>
</dbReference>
<dbReference type="InterPro" id="IPR011335">
    <property type="entry name" value="Restrct_endonuc-II-like"/>
</dbReference>
<dbReference type="Gene3D" id="3.40.960.10">
    <property type="entry name" value="VSR Endonuclease"/>
    <property type="match status" value="1"/>
</dbReference>
<comment type="caution">
    <text evidence="1">The sequence shown here is derived from an EMBL/GenBank/DDBJ whole genome shotgun (WGS) entry which is preliminary data.</text>
</comment>
<sequence>MVKTWSKLEIDYLLENYTKLDLSQISEKLGRTTRAVEGKANKLGLRKTKTWSETDISFLEEMYETLSNNEIAHFLDRTIGSIERKASKLNLKKPVETIKKNKRKWSSEDIEFLKANYKKIPPLEICQSLGISMGNMYRMAKYYGLQESTSSDKFHINSYRPWTEEETNFLIENHLNMTQKEISEFLGRPVSSIIKKKSYIGLKKYERKKDWSRQDIDFLKENYKSGSIIEMMDQLGRTFKAIHTKANELNLSRDTSTYIEREVESILSNLKIPYESQVNIRGFVADFQLRNNKIIEVHGDYWHCNPKVYKEPKNETQRRKIKQDRMKRACFNELGYTVLYIWELDINNNYDQVIKIIKQFAVQ</sequence>
<keyword evidence="2" id="KW-1185">Reference proteome</keyword>
<dbReference type="RefSeq" id="WP_388035605.1">
    <property type="nucleotide sequence ID" value="NZ_JBHUEK010000007.1"/>
</dbReference>